<evidence type="ECO:0000256" key="5">
    <source>
        <dbReference type="PIRSR" id="PIRSR006278-2"/>
    </source>
</evidence>
<organism evidence="7 8">
    <name type="scientific">Saccharopolyspora phatthalungensis</name>
    <dbReference type="NCBI Taxonomy" id="664693"/>
    <lineage>
        <taxon>Bacteria</taxon>
        <taxon>Bacillati</taxon>
        <taxon>Actinomycetota</taxon>
        <taxon>Actinomycetes</taxon>
        <taxon>Pseudonocardiales</taxon>
        <taxon>Pseudonocardiaceae</taxon>
        <taxon>Saccharopolyspora</taxon>
    </lineage>
</organism>
<dbReference type="SUPFAM" id="SSF53686">
    <property type="entry name" value="Tryptophan synthase beta subunit-like PLP-dependent enzymes"/>
    <property type="match status" value="1"/>
</dbReference>
<evidence type="ECO:0000256" key="3">
    <source>
        <dbReference type="ARBA" id="ARBA00022898"/>
    </source>
</evidence>
<dbReference type="GO" id="GO:0008660">
    <property type="term" value="F:1-aminocyclopropane-1-carboxylate deaminase activity"/>
    <property type="evidence" value="ECO:0007669"/>
    <property type="project" value="UniProtKB-EC"/>
</dbReference>
<dbReference type="PANTHER" id="PTHR43780">
    <property type="entry name" value="1-AMINOCYCLOPROPANE-1-CARBOXYLATE DEAMINASE-RELATED"/>
    <property type="match status" value="1"/>
</dbReference>
<dbReference type="GO" id="GO:0019148">
    <property type="term" value="F:D-cysteine desulfhydrase activity"/>
    <property type="evidence" value="ECO:0007669"/>
    <property type="project" value="TreeGrafter"/>
</dbReference>
<dbReference type="Proteomes" id="UP000584374">
    <property type="component" value="Unassembled WGS sequence"/>
</dbReference>
<reference evidence="7 8" key="1">
    <citation type="submission" date="2020-08" db="EMBL/GenBank/DDBJ databases">
        <title>Sequencing the genomes of 1000 actinobacteria strains.</title>
        <authorList>
            <person name="Klenk H.-P."/>
        </authorList>
    </citation>
    <scope>NUCLEOTIDE SEQUENCE [LARGE SCALE GENOMIC DNA]</scope>
    <source>
        <strain evidence="7 8">DSM 45584</strain>
    </source>
</reference>
<evidence type="ECO:0000256" key="2">
    <source>
        <dbReference type="ARBA" id="ARBA00008639"/>
    </source>
</evidence>
<dbReference type="EC" id="3.5.99.7" evidence="7"/>
<keyword evidence="8" id="KW-1185">Reference proteome</keyword>
<keyword evidence="7" id="KW-0378">Hydrolase</keyword>
<dbReference type="PANTHER" id="PTHR43780:SF2">
    <property type="entry name" value="1-AMINOCYCLOPROPANE-1-CARBOXYLATE DEAMINASE-RELATED"/>
    <property type="match status" value="1"/>
</dbReference>
<evidence type="ECO:0000313" key="7">
    <source>
        <dbReference type="EMBL" id="MBB5159566.1"/>
    </source>
</evidence>
<dbReference type="RefSeq" id="WP_312864607.1">
    <property type="nucleotide sequence ID" value="NZ_JACHIW010000002.1"/>
</dbReference>
<dbReference type="Pfam" id="PF00291">
    <property type="entry name" value="PALP"/>
    <property type="match status" value="1"/>
</dbReference>
<evidence type="ECO:0000313" key="8">
    <source>
        <dbReference type="Proteomes" id="UP000584374"/>
    </source>
</evidence>
<feature type="domain" description="Tryptophan synthase beta chain-like PALP" evidence="6">
    <location>
        <begin position="12"/>
        <end position="293"/>
    </location>
</feature>
<evidence type="ECO:0000256" key="1">
    <source>
        <dbReference type="ARBA" id="ARBA00001933"/>
    </source>
</evidence>
<sequence length="300" mass="33325">MAGISDFAVQVPSPLVELRDMALDRHDIRLYLKRDDLIHPDIPGNKWRKLKYNIASAKEQNATSLLTFGGAYSNHIRATAAAGHYIGFRTIGIIRGEEHLPLNPSLDYAVSLGMHLSYLDRASYRTKTSPAILNQLHDMFGEFYLIPEGGSNELALAGCKELPQEIDINFDTICCACGTGGTLAGIAAGLRPGQQALGFSVLKGGDFLRNDVSDLQRRTFGEDTGNWSIACDFHMGGYARRNRELDDFIESFERRHGFRLDWVYVAKMMYGIFSMIEQGKFPQGTTLIAVVTGERQPLDV</sequence>
<comment type="similarity">
    <text evidence="2">Belongs to the ACC deaminase/D-cysteine desulfhydrase family.</text>
</comment>
<dbReference type="Gene3D" id="3.40.50.1100">
    <property type="match status" value="2"/>
</dbReference>
<dbReference type="AlphaFoldDB" id="A0A840QGG1"/>
<evidence type="ECO:0000259" key="6">
    <source>
        <dbReference type="Pfam" id="PF00291"/>
    </source>
</evidence>
<accession>A0A840QGG1</accession>
<dbReference type="EMBL" id="JACHIW010000002">
    <property type="protein sequence ID" value="MBB5159566.1"/>
    <property type="molecule type" value="Genomic_DNA"/>
</dbReference>
<dbReference type="InterPro" id="IPR036052">
    <property type="entry name" value="TrpB-like_PALP_sf"/>
</dbReference>
<comment type="caution">
    <text evidence="7">The sequence shown here is derived from an EMBL/GenBank/DDBJ whole genome shotgun (WGS) entry which is preliminary data.</text>
</comment>
<dbReference type="InterPro" id="IPR001926">
    <property type="entry name" value="TrpB-like_PALP"/>
</dbReference>
<proteinExistence type="inferred from homology"/>
<name>A0A840QGG1_9PSEU</name>
<keyword evidence="3 5" id="KW-0663">Pyridoxal phosphate</keyword>
<dbReference type="GO" id="GO:1901605">
    <property type="term" value="P:alpha-amino acid metabolic process"/>
    <property type="evidence" value="ECO:0007669"/>
    <property type="project" value="UniProtKB-ARBA"/>
</dbReference>
<protein>
    <submittedName>
        <fullName evidence="7">1-aminocyclopropane-1-carboxylate deaminase</fullName>
        <ecNumber evidence="7">3.5.99.7</ecNumber>
    </submittedName>
</protein>
<evidence type="ECO:0000256" key="4">
    <source>
        <dbReference type="PIRSR" id="PIRSR006278-1"/>
    </source>
</evidence>
<gene>
    <name evidence="7" type="ORF">BJ970_007165</name>
</gene>
<feature type="active site" description="Nucleophile" evidence="4">
    <location>
        <position position="73"/>
    </location>
</feature>
<dbReference type="PIRSF" id="PIRSF006278">
    <property type="entry name" value="ACCD_DCysDesulf"/>
    <property type="match status" value="1"/>
</dbReference>
<feature type="modified residue" description="N6-(pyridoxal phosphate)lysine" evidence="5">
    <location>
        <position position="46"/>
    </location>
</feature>
<dbReference type="InterPro" id="IPR027278">
    <property type="entry name" value="ACCD_DCysDesulf"/>
</dbReference>
<comment type="cofactor">
    <cofactor evidence="1">
        <name>pyridoxal 5'-phosphate</name>
        <dbReference type="ChEBI" id="CHEBI:597326"/>
    </cofactor>
</comment>